<evidence type="ECO:0000259" key="2">
    <source>
        <dbReference type="Pfam" id="PF21338"/>
    </source>
</evidence>
<gene>
    <name evidence="3" type="ORF">QE382_002643</name>
</gene>
<dbReference type="InterPro" id="IPR011010">
    <property type="entry name" value="DNA_brk_join_enz"/>
</dbReference>
<dbReference type="EC" id="5.6.2.1" evidence="3"/>
<dbReference type="SUPFAM" id="SSF56349">
    <property type="entry name" value="DNA breaking-rejoining enzymes"/>
    <property type="match status" value="1"/>
</dbReference>
<name>A0ABU0U6S0_9SPHI</name>
<feature type="domain" description="DNA topoisomerase IB N-terminal" evidence="2">
    <location>
        <begin position="16"/>
        <end position="63"/>
    </location>
</feature>
<dbReference type="Proteomes" id="UP001244640">
    <property type="component" value="Unassembled WGS sequence"/>
</dbReference>
<evidence type="ECO:0000313" key="4">
    <source>
        <dbReference type="Proteomes" id="UP001244640"/>
    </source>
</evidence>
<organism evidence="3 4">
    <name type="scientific">Sphingobacterium zeae</name>
    <dbReference type="NCBI Taxonomy" id="1776859"/>
    <lineage>
        <taxon>Bacteria</taxon>
        <taxon>Pseudomonadati</taxon>
        <taxon>Bacteroidota</taxon>
        <taxon>Sphingobacteriia</taxon>
        <taxon>Sphingobacteriales</taxon>
        <taxon>Sphingobacteriaceae</taxon>
        <taxon>Sphingobacterium</taxon>
    </lineage>
</organism>
<dbReference type="Pfam" id="PF01028">
    <property type="entry name" value="Topoisom_I"/>
    <property type="match status" value="1"/>
</dbReference>
<evidence type="ECO:0000259" key="1">
    <source>
        <dbReference type="Pfam" id="PF01028"/>
    </source>
</evidence>
<evidence type="ECO:0000313" key="3">
    <source>
        <dbReference type="EMBL" id="MDQ1150659.1"/>
    </source>
</evidence>
<sequence length="327" mass="37700">MKIKAGYTRKKIGKSFKYFDMSGKEVSDQKILDRISKLVIPPNWKDVWIAKSAKSDLQAFGFDQKERKQYIYHSKFVDERQAAKFSTILFMGKYLQELRKISTKHLKREQWDMNKLCAIAFKIMDSTLIRIGNKRYTLTNKSYGLSTLEKRHVTIANNTISLAYKGKKGVFQQKSWSNSQQAKLLTELLKIKGKRIFQIDSADCESSFCGSAFNHYLRENSKGQISCKSIRIWGASREAFYQLAQTKPAEAINARKRQLNNVIKSVAEQLGNTKTVSQKYYVHPAIQRMFMEGQFPTIKDKLPLAKLEDKLFRFLRKNSQAGVATAT</sequence>
<dbReference type="PROSITE" id="PS52038">
    <property type="entry name" value="TOPO_IB_2"/>
    <property type="match status" value="1"/>
</dbReference>
<comment type="caution">
    <text evidence="3">The sequence shown here is derived from an EMBL/GenBank/DDBJ whole genome shotgun (WGS) entry which is preliminary data.</text>
</comment>
<accession>A0ABU0U6S0</accession>
<dbReference type="RefSeq" id="WP_307186267.1">
    <property type="nucleotide sequence ID" value="NZ_JAUTBA010000001.1"/>
</dbReference>
<keyword evidence="3" id="KW-0413">Isomerase</keyword>
<reference evidence="3 4" key="1">
    <citation type="submission" date="2023-07" db="EMBL/GenBank/DDBJ databases">
        <title>Functional and genomic diversity of the sorghum phyllosphere microbiome.</title>
        <authorList>
            <person name="Shade A."/>
        </authorList>
    </citation>
    <scope>NUCLEOTIDE SEQUENCE [LARGE SCALE GENOMIC DNA]</scope>
    <source>
        <strain evidence="3 4">SORGH_AS_0892</strain>
    </source>
</reference>
<dbReference type="InterPro" id="IPR013500">
    <property type="entry name" value="TopoI_cat_euk"/>
</dbReference>
<dbReference type="EMBL" id="JAUTBA010000001">
    <property type="protein sequence ID" value="MDQ1150659.1"/>
    <property type="molecule type" value="Genomic_DNA"/>
</dbReference>
<dbReference type="InterPro" id="IPR049331">
    <property type="entry name" value="Top1B_N_bact"/>
</dbReference>
<dbReference type="SUPFAM" id="SSF55869">
    <property type="entry name" value="DNA topoisomerase I domain"/>
    <property type="match status" value="1"/>
</dbReference>
<dbReference type="GO" id="GO:0003917">
    <property type="term" value="F:DNA topoisomerase type I (single strand cut, ATP-independent) activity"/>
    <property type="evidence" value="ECO:0007669"/>
    <property type="project" value="UniProtKB-EC"/>
</dbReference>
<dbReference type="Gene3D" id="3.90.15.10">
    <property type="entry name" value="Topoisomerase I, Chain A, domain 3"/>
    <property type="match status" value="1"/>
</dbReference>
<dbReference type="InterPro" id="IPR014711">
    <property type="entry name" value="TopoI_cat_a-hlx-sub_euk"/>
</dbReference>
<dbReference type="Pfam" id="PF21338">
    <property type="entry name" value="Top1B_N_bact"/>
    <property type="match status" value="1"/>
</dbReference>
<proteinExistence type="predicted"/>
<keyword evidence="4" id="KW-1185">Reference proteome</keyword>
<dbReference type="Gene3D" id="3.30.66.10">
    <property type="entry name" value="DNA topoisomerase I domain"/>
    <property type="match status" value="1"/>
</dbReference>
<dbReference type="InterPro" id="IPR035447">
    <property type="entry name" value="DNA_topo_I_N_sf"/>
</dbReference>
<protein>
    <submittedName>
        <fullName evidence="3">DNA topoisomerase-1</fullName>
        <ecNumber evidence="3">5.6.2.1</ecNumber>
    </submittedName>
</protein>
<feature type="domain" description="DNA topoisomerase I catalytic core eukaryotic-type" evidence="1">
    <location>
        <begin position="74"/>
        <end position="282"/>
    </location>
</feature>